<name>A0A330LLN2_9GAMM</name>
<dbReference type="EMBL" id="LS483250">
    <property type="protein sequence ID" value="SQD77126.1"/>
    <property type="molecule type" value="Genomic_DNA"/>
</dbReference>
<organism evidence="2 3">
    <name type="scientific">Moritella yayanosii</name>
    <dbReference type="NCBI Taxonomy" id="69539"/>
    <lineage>
        <taxon>Bacteria</taxon>
        <taxon>Pseudomonadati</taxon>
        <taxon>Pseudomonadota</taxon>
        <taxon>Gammaproteobacteria</taxon>
        <taxon>Alteromonadales</taxon>
        <taxon>Moritellaceae</taxon>
        <taxon>Moritella</taxon>
    </lineage>
</organism>
<dbReference type="Proteomes" id="UP000250163">
    <property type="component" value="Chromosome MORIYA"/>
</dbReference>
<evidence type="ECO:0000313" key="2">
    <source>
        <dbReference type="EMBL" id="SQD77126.1"/>
    </source>
</evidence>
<proteinExistence type="predicted"/>
<evidence type="ECO:0000259" key="1">
    <source>
        <dbReference type="Pfam" id="PF24624"/>
    </source>
</evidence>
<keyword evidence="3" id="KW-1185">Reference proteome</keyword>
<dbReference type="AlphaFoldDB" id="A0A330LLN2"/>
<dbReference type="InterPro" id="IPR057084">
    <property type="entry name" value="Int_N"/>
</dbReference>
<evidence type="ECO:0000313" key="3">
    <source>
        <dbReference type="Proteomes" id="UP000250163"/>
    </source>
</evidence>
<sequence>MKPSVVVHYHGQQLKTGAAEHRHLIMIDSDLGHARADQITRQYFIPYRENKMRKGMGKLK</sequence>
<gene>
    <name evidence="2" type="ORF">MORIYA_0648</name>
</gene>
<reference evidence="3" key="1">
    <citation type="submission" date="2018-05" db="EMBL/GenBank/DDBJ databases">
        <authorList>
            <person name="Cea G.-C."/>
            <person name="William W."/>
        </authorList>
    </citation>
    <scope>NUCLEOTIDE SEQUENCE [LARGE SCALE GENOMIC DNA]</scope>
    <source>
        <strain evidence="3">DB21MT 5</strain>
    </source>
</reference>
<protein>
    <recommendedName>
        <fullName evidence="1">Phage integrase N-terminal domain-containing protein</fullName>
    </recommendedName>
</protein>
<dbReference type="Pfam" id="PF24624">
    <property type="entry name" value="Int_N"/>
    <property type="match status" value="1"/>
</dbReference>
<dbReference type="KEGG" id="mya:MORIYA_0648"/>
<accession>A0A330LLN2</accession>
<feature type="domain" description="Phage integrase N-terminal" evidence="1">
    <location>
        <begin position="8"/>
        <end position="56"/>
    </location>
</feature>